<comment type="similarity">
    <text evidence="4">Belongs to the HepT RNase toxin family.</text>
</comment>
<dbReference type="GO" id="GO:0110001">
    <property type="term" value="C:toxin-antitoxin complex"/>
    <property type="evidence" value="ECO:0007669"/>
    <property type="project" value="InterPro"/>
</dbReference>
<evidence type="ECO:0000256" key="3">
    <source>
        <dbReference type="ARBA" id="ARBA00022801"/>
    </source>
</evidence>
<proteinExistence type="inferred from homology"/>
<dbReference type="PANTHER" id="PTHR33397:SF5">
    <property type="entry name" value="RNASE YUTE-RELATED"/>
    <property type="match status" value="1"/>
</dbReference>
<dbReference type="GO" id="GO:0004540">
    <property type="term" value="F:RNA nuclease activity"/>
    <property type="evidence" value="ECO:0007669"/>
    <property type="project" value="InterPro"/>
</dbReference>
<dbReference type="RefSeq" id="WP_176757872.1">
    <property type="nucleotide sequence ID" value="NZ_FMZA01000007.1"/>
</dbReference>
<sequence length="152" mass="17432">MLYNVDTERINRQLHYLGQCLSVVDESRGMLDKGEPLACFAAARALHIGVECVIDVGSTMIDGFIMRDPGGYSDIIDILEDEQVIPTEEVDRLKKLIRFRDRLMRHYVEVTPEDLRNEAEDVDVFRSFTSWVQEYLRRELGPEAIPDGEGRA</sequence>
<protein>
    <submittedName>
        <fullName evidence="5">Uncharacterized conserved protein YutE, UPF0331/DUF86 family</fullName>
    </submittedName>
</protein>
<accession>A0A1G6L4R7</accession>
<organism evidence="5 6">
    <name type="scientific">Melghirimyces thermohalophilus</name>
    <dbReference type="NCBI Taxonomy" id="1236220"/>
    <lineage>
        <taxon>Bacteria</taxon>
        <taxon>Bacillati</taxon>
        <taxon>Bacillota</taxon>
        <taxon>Bacilli</taxon>
        <taxon>Bacillales</taxon>
        <taxon>Thermoactinomycetaceae</taxon>
        <taxon>Melghirimyces</taxon>
    </lineage>
</organism>
<keyword evidence="2" id="KW-0540">Nuclease</keyword>
<dbReference type="PANTHER" id="PTHR33397">
    <property type="entry name" value="UPF0331 PROTEIN YUTE"/>
    <property type="match status" value="1"/>
</dbReference>
<evidence type="ECO:0000256" key="1">
    <source>
        <dbReference type="ARBA" id="ARBA00022649"/>
    </source>
</evidence>
<dbReference type="EMBL" id="FMZA01000007">
    <property type="protein sequence ID" value="SDC37725.1"/>
    <property type="molecule type" value="Genomic_DNA"/>
</dbReference>
<evidence type="ECO:0000313" key="5">
    <source>
        <dbReference type="EMBL" id="SDC37725.1"/>
    </source>
</evidence>
<name>A0A1G6L4R7_9BACL</name>
<dbReference type="GO" id="GO:0016787">
    <property type="term" value="F:hydrolase activity"/>
    <property type="evidence" value="ECO:0007669"/>
    <property type="project" value="UniProtKB-KW"/>
</dbReference>
<keyword evidence="1" id="KW-1277">Toxin-antitoxin system</keyword>
<evidence type="ECO:0000256" key="4">
    <source>
        <dbReference type="ARBA" id="ARBA00024207"/>
    </source>
</evidence>
<evidence type="ECO:0000256" key="2">
    <source>
        <dbReference type="ARBA" id="ARBA00022722"/>
    </source>
</evidence>
<dbReference type="Pfam" id="PF01934">
    <property type="entry name" value="HepT-like"/>
    <property type="match status" value="1"/>
</dbReference>
<gene>
    <name evidence="5" type="ORF">SAMN04488112_10726</name>
</gene>
<dbReference type="AlphaFoldDB" id="A0A1G6L4R7"/>
<reference evidence="5 6" key="1">
    <citation type="submission" date="2016-10" db="EMBL/GenBank/DDBJ databases">
        <authorList>
            <person name="de Groot N.N."/>
        </authorList>
    </citation>
    <scope>NUCLEOTIDE SEQUENCE [LARGE SCALE GENOMIC DNA]</scope>
    <source>
        <strain evidence="5 6">DSM 45514</strain>
    </source>
</reference>
<keyword evidence="3" id="KW-0378">Hydrolase</keyword>
<dbReference type="InterPro" id="IPR008201">
    <property type="entry name" value="HepT-like"/>
</dbReference>
<dbReference type="STRING" id="1236220.SAMN04488112_10726"/>
<dbReference type="Gene3D" id="1.20.120.580">
    <property type="entry name" value="bsu32300-like"/>
    <property type="match status" value="1"/>
</dbReference>
<dbReference type="InterPro" id="IPR052379">
    <property type="entry name" value="Type_VII_TA_RNase"/>
</dbReference>
<keyword evidence="6" id="KW-1185">Reference proteome</keyword>
<dbReference type="Proteomes" id="UP000199387">
    <property type="component" value="Unassembled WGS sequence"/>
</dbReference>
<dbReference type="InterPro" id="IPR037038">
    <property type="entry name" value="HepT-like_sf"/>
</dbReference>
<evidence type="ECO:0000313" key="6">
    <source>
        <dbReference type="Proteomes" id="UP000199387"/>
    </source>
</evidence>